<organism evidence="4 5">
    <name type="scientific">Knufia fluminis</name>
    <dbReference type="NCBI Taxonomy" id="191047"/>
    <lineage>
        <taxon>Eukaryota</taxon>
        <taxon>Fungi</taxon>
        <taxon>Dikarya</taxon>
        <taxon>Ascomycota</taxon>
        <taxon>Pezizomycotina</taxon>
        <taxon>Eurotiomycetes</taxon>
        <taxon>Chaetothyriomycetidae</taxon>
        <taxon>Chaetothyriales</taxon>
        <taxon>Trichomeriaceae</taxon>
        <taxon>Knufia</taxon>
    </lineage>
</organism>
<keyword evidence="1" id="KW-0378">Hydrolase</keyword>
<dbReference type="PANTHER" id="PTHR43329">
    <property type="entry name" value="EPOXIDE HYDROLASE"/>
    <property type="match status" value="1"/>
</dbReference>
<evidence type="ECO:0000256" key="2">
    <source>
        <dbReference type="ARBA" id="ARBA00038334"/>
    </source>
</evidence>
<comment type="caution">
    <text evidence="4">The sequence shown here is derived from an EMBL/GenBank/DDBJ whole genome shotgun (WGS) entry which is preliminary data.</text>
</comment>
<feature type="domain" description="AB hydrolase-1" evidence="3">
    <location>
        <begin position="56"/>
        <end position="151"/>
    </location>
</feature>
<dbReference type="GO" id="GO:0016787">
    <property type="term" value="F:hydrolase activity"/>
    <property type="evidence" value="ECO:0007669"/>
    <property type="project" value="UniProtKB-KW"/>
</dbReference>
<comment type="similarity">
    <text evidence="2">Belongs to the AB hydrolase superfamily. Epoxide hydrolase family.</text>
</comment>
<accession>A0AAN8I3P0</accession>
<name>A0AAN8I3P0_9EURO</name>
<dbReference type="PRINTS" id="PR00412">
    <property type="entry name" value="EPOXHYDRLASE"/>
</dbReference>
<protein>
    <recommendedName>
        <fullName evidence="3">AB hydrolase-1 domain-containing protein</fullName>
    </recommendedName>
</protein>
<evidence type="ECO:0000313" key="4">
    <source>
        <dbReference type="EMBL" id="KAK5952952.1"/>
    </source>
</evidence>
<dbReference type="AlphaFoldDB" id="A0AAN8I3P0"/>
<sequence>MSLSGGLTGANKIDDTRWEHQRLEVDSTPSGVEPSISLHYIECPPPPSQSPSPKGTILLVHGFPQTSYQFRRVITPLSDAGYRVIAPDYRGAGDSTKPWNGYTKDVMARDLRNLMEKLDVKDKVHLVGHDIGGMIVHAYATLYPEATASVTWGECPLPGSTFYHNTKNSPLVWHFTFHAVPDLPEALVQGREKIYLKHFFERLGQNPAAISNHDLDVYATAYAQPGAMRCGFNVYRTFETDGEMNVGWVREKGKSKVRCLALWGEKSFAGEKEAVEMAGEFYEDVEFGSVGKAGHWIAEERPGEFVDAVLRWIGRG</sequence>
<dbReference type="Gene3D" id="3.40.50.1820">
    <property type="entry name" value="alpha/beta hydrolase"/>
    <property type="match status" value="1"/>
</dbReference>
<dbReference type="SUPFAM" id="SSF53474">
    <property type="entry name" value="alpha/beta-Hydrolases"/>
    <property type="match status" value="1"/>
</dbReference>
<keyword evidence="5" id="KW-1185">Reference proteome</keyword>
<gene>
    <name evidence="4" type="ORF">OHC33_006073</name>
</gene>
<dbReference type="InterPro" id="IPR029058">
    <property type="entry name" value="AB_hydrolase_fold"/>
</dbReference>
<dbReference type="InterPro" id="IPR000639">
    <property type="entry name" value="Epox_hydrolase-like"/>
</dbReference>
<dbReference type="EMBL" id="JAKLMC020000013">
    <property type="protein sequence ID" value="KAK5952952.1"/>
    <property type="molecule type" value="Genomic_DNA"/>
</dbReference>
<dbReference type="InterPro" id="IPR000073">
    <property type="entry name" value="AB_hydrolase_1"/>
</dbReference>
<evidence type="ECO:0000259" key="3">
    <source>
        <dbReference type="Pfam" id="PF00561"/>
    </source>
</evidence>
<evidence type="ECO:0000256" key="1">
    <source>
        <dbReference type="ARBA" id="ARBA00022801"/>
    </source>
</evidence>
<proteinExistence type="inferred from homology"/>
<evidence type="ECO:0000313" key="5">
    <source>
        <dbReference type="Proteomes" id="UP001316803"/>
    </source>
</evidence>
<dbReference type="Pfam" id="PF00561">
    <property type="entry name" value="Abhydrolase_1"/>
    <property type="match status" value="1"/>
</dbReference>
<dbReference type="Proteomes" id="UP001316803">
    <property type="component" value="Unassembled WGS sequence"/>
</dbReference>
<reference evidence="4 5" key="1">
    <citation type="submission" date="2022-12" db="EMBL/GenBank/DDBJ databases">
        <title>Genomic features and morphological characterization of a novel Knufia sp. strain isolated from spacecraft assembly facility.</title>
        <authorList>
            <person name="Teixeira M."/>
            <person name="Chander A.M."/>
            <person name="Stajich J.E."/>
            <person name="Venkateswaran K."/>
        </authorList>
    </citation>
    <scope>NUCLEOTIDE SEQUENCE [LARGE SCALE GENOMIC DNA]</scope>
    <source>
        <strain evidence="4 5">FJI-L2-BK-P2</strain>
    </source>
</reference>